<keyword evidence="2" id="KW-0479">Metal-binding</keyword>
<keyword evidence="5" id="KW-0809">Transit peptide</keyword>
<evidence type="ECO:0000256" key="5">
    <source>
        <dbReference type="ARBA" id="ARBA00022946"/>
    </source>
</evidence>
<dbReference type="PANTHER" id="PTHR46508">
    <property type="entry name" value="PHD FINGER FAMILY PROTEIN"/>
    <property type="match status" value="1"/>
</dbReference>
<dbReference type="Proteomes" id="UP001412067">
    <property type="component" value="Unassembled WGS sequence"/>
</dbReference>
<dbReference type="PANTHER" id="PTHR46508:SF1">
    <property type="entry name" value="PHD FINGER FAMILY PROTEIN"/>
    <property type="match status" value="1"/>
</dbReference>
<comment type="subcellular location">
    <subcellularLocation>
        <location evidence="1">Nucleus</location>
    </subcellularLocation>
</comment>
<dbReference type="Pfam" id="PF00628">
    <property type="entry name" value="PHD"/>
    <property type="match status" value="1"/>
</dbReference>
<keyword evidence="6" id="KW-0539">Nucleus</keyword>
<dbReference type="Gene3D" id="3.30.40.10">
    <property type="entry name" value="Zinc/RING finger domain, C3HC4 (zinc finger)"/>
    <property type="match status" value="1"/>
</dbReference>
<dbReference type="SMART" id="SM00571">
    <property type="entry name" value="DDT"/>
    <property type="match status" value="1"/>
</dbReference>
<evidence type="ECO:0000256" key="6">
    <source>
        <dbReference type="ARBA" id="ARBA00023242"/>
    </source>
</evidence>
<keyword evidence="3" id="KW-0863">Zinc-finger</keyword>
<evidence type="ECO:0000256" key="1">
    <source>
        <dbReference type="ARBA" id="ARBA00004123"/>
    </source>
</evidence>
<reference evidence="8 9" key="1">
    <citation type="journal article" date="2022" name="Nat. Plants">
        <title>Genomes of leafy and leafless Platanthera orchids illuminate the evolution of mycoheterotrophy.</title>
        <authorList>
            <person name="Li M.H."/>
            <person name="Liu K.W."/>
            <person name="Li Z."/>
            <person name="Lu H.C."/>
            <person name="Ye Q.L."/>
            <person name="Zhang D."/>
            <person name="Wang J.Y."/>
            <person name="Li Y.F."/>
            <person name="Zhong Z.M."/>
            <person name="Liu X."/>
            <person name="Yu X."/>
            <person name="Liu D.K."/>
            <person name="Tu X.D."/>
            <person name="Liu B."/>
            <person name="Hao Y."/>
            <person name="Liao X.Y."/>
            <person name="Jiang Y.T."/>
            <person name="Sun W.H."/>
            <person name="Chen J."/>
            <person name="Chen Y.Q."/>
            <person name="Ai Y."/>
            <person name="Zhai J.W."/>
            <person name="Wu S.S."/>
            <person name="Zhou Z."/>
            <person name="Hsiao Y.Y."/>
            <person name="Wu W.L."/>
            <person name="Chen Y.Y."/>
            <person name="Lin Y.F."/>
            <person name="Hsu J.L."/>
            <person name="Li C.Y."/>
            <person name="Wang Z.W."/>
            <person name="Zhao X."/>
            <person name="Zhong W.Y."/>
            <person name="Ma X.K."/>
            <person name="Ma L."/>
            <person name="Huang J."/>
            <person name="Chen G.Z."/>
            <person name="Huang M.Z."/>
            <person name="Huang L."/>
            <person name="Peng D.H."/>
            <person name="Luo Y.B."/>
            <person name="Zou S.Q."/>
            <person name="Chen S.P."/>
            <person name="Lan S."/>
            <person name="Tsai W.C."/>
            <person name="Van de Peer Y."/>
            <person name="Liu Z.J."/>
        </authorList>
    </citation>
    <scope>NUCLEOTIDE SEQUENCE [LARGE SCALE GENOMIC DNA]</scope>
    <source>
        <strain evidence="8">Lor288</strain>
    </source>
</reference>
<dbReference type="Pfam" id="PF02791">
    <property type="entry name" value="DDT"/>
    <property type="match status" value="1"/>
</dbReference>
<comment type="caution">
    <text evidence="8">The sequence shown here is derived from an EMBL/GenBank/DDBJ whole genome shotgun (WGS) entry which is preliminary data.</text>
</comment>
<evidence type="ECO:0000256" key="3">
    <source>
        <dbReference type="ARBA" id="ARBA00022771"/>
    </source>
</evidence>
<protein>
    <submittedName>
        <fullName evidence="8">Polyamine oxidase 3</fullName>
    </submittedName>
</protein>
<name>A0ABR2MNH6_9ASPA</name>
<dbReference type="PROSITE" id="PS01359">
    <property type="entry name" value="ZF_PHD_1"/>
    <property type="match status" value="1"/>
</dbReference>
<evidence type="ECO:0000256" key="4">
    <source>
        <dbReference type="ARBA" id="ARBA00022833"/>
    </source>
</evidence>
<dbReference type="SUPFAM" id="SSF57903">
    <property type="entry name" value="FYVE/PHD zinc finger"/>
    <property type="match status" value="1"/>
</dbReference>
<dbReference type="InterPro" id="IPR011011">
    <property type="entry name" value="Znf_FYVE_PHD"/>
</dbReference>
<sequence length="433" mass="48592">MEWRKEEELWMVVVLESRARISGRAYTDYTFGFPVDMRAAWLHGACEKNPLIFVIGRLEFTLYQTSGDDSILFDHDLESDSCDHARVPAATAVSSSSVEEHVLPLKLPPSPGDNAVSDYSIFCSVEPHILALEAPRFSGDITFPEGSISFSLETHVLPLELTSSSGDIATLEGSISYMFSTYNLLRSFSLQLFLSPFGFDDYVGSLNCSVQNFLVYSIHLSLMRALSRHLQALSSDGSNLTSKCLRLYDWTLLDMLTWPACLVKYLFVMEYLKELKSKDFIDSVLNGEYYCLTMATKLKVLQLLCDDAINNIELRSELGMRAGTEEDREDGLDVYLPSHDPPSTLHLGIPKTIEHDCHGSANSQDKKSDECHLCGMDGTLICRDGCPSAYHSRCIRLNKASLLEGLWFCPYCSIIKIEPTSSRIGREQVELQY</sequence>
<feature type="domain" description="DDT" evidence="7">
    <location>
        <begin position="172"/>
        <end position="232"/>
    </location>
</feature>
<evidence type="ECO:0000313" key="9">
    <source>
        <dbReference type="Proteomes" id="UP001412067"/>
    </source>
</evidence>
<dbReference type="InterPro" id="IPR002937">
    <property type="entry name" value="Amino_oxidase"/>
</dbReference>
<proteinExistence type="predicted"/>
<dbReference type="PROSITE" id="PS50827">
    <property type="entry name" value="DDT"/>
    <property type="match status" value="1"/>
</dbReference>
<dbReference type="EMBL" id="JBBWWR010000006">
    <property type="protein sequence ID" value="KAK8965625.1"/>
    <property type="molecule type" value="Genomic_DNA"/>
</dbReference>
<evidence type="ECO:0000256" key="2">
    <source>
        <dbReference type="ARBA" id="ARBA00022723"/>
    </source>
</evidence>
<evidence type="ECO:0000259" key="7">
    <source>
        <dbReference type="PROSITE" id="PS50827"/>
    </source>
</evidence>
<dbReference type="Gene3D" id="3.50.50.60">
    <property type="entry name" value="FAD/NAD(P)-binding domain"/>
    <property type="match status" value="1"/>
</dbReference>
<dbReference type="SMART" id="SM00249">
    <property type="entry name" value="PHD"/>
    <property type="match status" value="1"/>
</dbReference>
<dbReference type="InterPro" id="IPR019787">
    <property type="entry name" value="Znf_PHD-finger"/>
</dbReference>
<evidence type="ECO:0000313" key="8">
    <source>
        <dbReference type="EMBL" id="KAK8965625.1"/>
    </source>
</evidence>
<dbReference type="InterPro" id="IPR018501">
    <property type="entry name" value="DDT_dom"/>
</dbReference>
<accession>A0ABR2MNH6</accession>
<keyword evidence="9" id="KW-1185">Reference proteome</keyword>
<keyword evidence="4" id="KW-0862">Zinc</keyword>
<dbReference type="InterPro" id="IPR001965">
    <property type="entry name" value="Znf_PHD"/>
</dbReference>
<dbReference type="SUPFAM" id="SSF51905">
    <property type="entry name" value="FAD/NAD(P)-binding domain"/>
    <property type="match status" value="1"/>
</dbReference>
<dbReference type="InterPro" id="IPR013083">
    <property type="entry name" value="Znf_RING/FYVE/PHD"/>
</dbReference>
<organism evidence="8 9">
    <name type="scientific">Platanthera guangdongensis</name>
    <dbReference type="NCBI Taxonomy" id="2320717"/>
    <lineage>
        <taxon>Eukaryota</taxon>
        <taxon>Viridiplantae</taxon>
        <taxon>Streptophyta</taxon>
        <taxon>Embryophyta</taxon>
        <taxon>Tracheophyta</taxon>
        <taxon>Spermatophyta</taxon>
        <taxon>Magnoliopsida</taxon>
        <taxon>Liliopsida</taxon>
        <taxon>Asparagales</taxon>
        <taxon>Orchidaceae</taxon>
        <taxon>Orchidoideae</taxon>
        <taxon>Orchideae</taxon>
        <taxon>Orchidinae</taxon>
        <taxon>Platanthera</taxon>
    </lineage>
</organism>
<dbReference type="InterPro" id="IPR036188">
    <property type="entry name" value="FAD/NAD-bd_sf"/>
</dbReference>
<dbReference type="InterPro" id="IPR019786">
    <property type="entry name" value="Zinc_finger_PHD-type_CS"/>
</dbReference>
<dbReference type="Pfam" id="PF01593">
    <property type="entry name" value="Amino_oxidase"/>
    <property type="match status" value="1"/>
</dbReference>
<gene>
    <name evidence="8" type="primary">PAO3</name>
    <name evidence="8" type="ORF">KSP40_PGU013713</name>
</gene>